<evidence type="ECO:0000313" key="1">
    <source>
        <dbReference type="EMBL" id="SEU36984.1"/>
    </source>
</evidence>
<sequence>MGRDGSKAEWDKNRLGPFTVLRRHAGSTAGDGRLYTATRSESAPPGLVVVPVASGHFLPRGSWSLRASASTKPGFLALELERAPDCRAPLSEVAEGLDVLANALERLERDPDAAAHLLGAPISRRRPPPRARHRYPTAWAVGMAAALTLLLWPLRVEHAPRHEGMRTTPDGPVATGLGDAAVQVPAVAVDGRMAWKSVALDLPKKPFEGQYRPPCREGVEVELRTKDGTKACWIEVRVDAGKCRENGYEHGGKCYLPSIQTQRRPAAVTP</sequence>
<name>A0A1I0LA87_9BACT</name>
<dbReference type="EMBL" id="FOIJ01000023">
    <property type="protein sequence ID" value="SEU36984.1"/>
    <property type="molecule type" value="Genomic_DNA"/>
</dbReference>
<dbReference type="RefSeq" id="WP_093525663.1">
    <property type="nucleotide sequence ID" value="NZ_FOIJ01000023.1"/>
</dbReference>
<reference evidence="2" key="1">
    <citation type="submission" date="2016-10" db="EMBL/GenBank/DDBJ databases">
        <authorList>
            <person name="Varghese N."/>
            <person name="Submissions S."/>
        </authorList>
    </citation>
    <scope>NUCLEOTIDE SEQUENCE [LARGE SCALE GENOMIC DNA]</scope>
    <source>
        <strain evidence="2">DSM 16858</strain>
    </source>
</reference>
<keyword evidence="2" id="KW-1185">Reference proteome</keyword>
<organism evidence="1 2">
    <name type="scientific">Stigmatella erecta</name>
    <dbReference type="NCBI Taxonomy" id="83460"/>
    <lineage>
        <taxon>Bacteria</taxon>
        <taxon>Pseudomonadati</taxon>
        <taxon>Myxococcota</taxon>
        <taxon>Myxococcia</taxon>
        <taxon>Myxococcales</taxon>
        <taxon>Cystobacterineae</taxon>
        <taxon>Archangiaceae</taxon>
        <taxon>Stigmatella</taxon>
    </lineage>
</organism>
<accession>A0A1I0LA87</accession>
<dbReference type="AlphaFoldDB" id="A0A1I0LA87"/>
<protein>
    <submittedName>
        <fullName evidence="1">Uncharacterized protein</fullName>
    </submittedName>
</protein>
<dbReference type="Proteomes" id="UP000199181">
    <property type="component" value="Unassembled WGS sequence"/>
</dbReference>
<gene>
    <name evidence="1" type="ORF">SAMN05443639_12329</name>
</gene>
<evidence type="ECO:0000313" key="2">
    <source>
        <dbReference type="Proteomes" id="UP000199181"/>
    </source>
</evidence>
<proteinExistence type="predicted"/>